<organism evidence="5 6">
    <name type="scientific">Sphingobacterium anhuiense</name>
    <dbReference type="NCBI Taxonomy" id="493780"/>
    <lineage>
        <taxon>Bacteria</taxon>
        <taxon>Pseudomonadati</taxon>
        <taxon>Bacteroidota</taxon>
        <taxon>Sphingobacteriia</taxon>
        <taxon>Sphingobacteriales</taxon>
        <taxon>Sphingobacteriaceae</taxon>
        <taxon>Sphingobacterium</taxon>
    </lineage>
</organism>
<dbReference type="PANTHER" id="PTHR21666">
    <property type="entry name" value="PEPTIDASE-RELATED"/>
    <property type="match status" value="1"/>
</dbReference>
<evidence type="ECO:0000256" key="2">
    <source>
        <dbReference type="SAM" id="Coils"/>
    </source>
</evidence>
<accession>A0ABW5Z1Q8</accession>
<comment type="caution">
    <text evidence="5">The sequence shown here is derived from an EMBL/GenBank/DDBJ whole genome shotgun (WGS) entry which is preliminary data.</text>
</comment>
<evidence type="ECO:0000313" key="5">
    <source>
        <dbReference type="EMBL" id="MFD2906490.1"/>
    </source>
</evidence>
<keyword evidence="2" id="KW-0175">Coiled coil</keyword>
<evidence type="ECO:0000259" key="4">
    <source>
        <dbReference type="Pfam" id="PF01551"/>
    </source>
</evidence>
<feature type="coiled-coil region" evidence="2">
    <location>
        <begin position="156"/>
        <end position="204"/>
    </location>
</feature>
<feature type="region of interest" description="Disordered" evidence="3">
    <location>
        <begin position="252"/>
        <end position="290"/>
    </location>
</feature>
<dbReference type="InterPro" id="IPR050570">
    <property type="entry name" value="Cell_wall_metabolism_enzyme"/>
</dbReference>
<name>A0ABW5Z1Q8_9SPHI</name>
<keyword evidence="5" id="KW-0378">Hydrolase</keyword>
<evidence type="ECO:0000313" key="6">
    <source>
        <dbReference type="Proteomes" id="UP001597509"/>
    </source>
</evidence>
<keyword evidence="1" id="KW-0732">Signal</keyword>
<dbReference type="PANTHER" id="PTHR21666:SF289">
    <property type="entry name" value="L-ALA--D-GLU ENDOPEPTIDASE"/>
    <property type="match status" value="1"/>
</dbReference>
<evidence type="ECO:0000256" key="1">
    <source>
        <dbReference type="ARBA" id="ARBA00022729"/>
    </source>
</evidence>
<keyword evidence="6" id="KW-1185">Reference proteome</keyword>
<dbReference type="EMBL" id="JBHUPE010000012">
    <property type="protein sequence ID" value="MFD2906490.1"/>
    <property type="molecule type" value="Genomic_DNA"/>
</dbReference>
<proteinExistence type="predicted"/>
<gene>
    <name evidence="5" type="ORF">ACFS6I_21360</name>
</gene>
<dbReference type="Gene3D" id="2.70.70.10">
    <property type="entry name" value="Glucose Permease (Domain IIA)"/>
    <property type="match status" value="1"/>
</dbReference>
<dbReference type="Proteomes" id="UP001597509">
    <property type="component" value="Unassembled WGS sequence"/>
</dbReference>
<reference evidence="6" key="1">
    <citation type="journal article" date="2019" name="Int. J. Syst. Evol. Microbiol.">
        <title>The Global Catalogue of Microorganisms (GCM) 10K type strain sequencing project: providing services to taxonomists for standard genome sequencing and annotation.</title>
        <authorList>
            <consortium name="The Broad Institute Genomics Platform"/>
            <consortium name="The Broad Institute Genome Sequencing Center for Infectious Disease"/>
            <person name="Wu L."/>
            <person name="Ma J."/>
        </authorList>
    </citation>
    <scope>NUCLEOTIDE SEQUENCE [LARGE SCALE GENOMIC DNA]</scope>
    <source>
        <strain evidence="6">KCTC 22209</strain>
    </source>
</reference>
<dbReference type="GO" id="GO:0016787">
    <property type="term" value="F:hydrolase activity"/>
    <property type="evidence" value="ECO:0007669"/>
    <property type="project" value="UniProtKB-KW"/>
</dbReference>
<dbReference type="InterPro" id="IPR016047">
    <property type="entry name" value="M23ase_b-sheet_dom"/>
</dbReference>
<dbReference type="RefSeq" id="WP_132770960.1">
    <property type="nucleotide sequence ID" value="NZ_JBHUPE010000012.1"/>
</dbReference>
<feature type="coiled-coil region" evidence="2">
    <location>
        <begin position="21"/>
        <end position="59"/>
    </location>
</feature>
<dbReference type="InterPro" id="IPR011055">
    <property type="entry name" value="Dup_hybrid_motif"/>
</dbReference>
<sequence length="432" mass="48793">MNLKKITLSLTAFFLMLGIGFSQTRAELEKKREKINREIAELQKTLKETTTEKILTQKQVSALSSQINLREEKITTISSELSLINRQINTNTSAVDKLKAELEKMRNDYEKMIMFAFRNRNAYNKLMFIFASKDFNQGFRRVKYLQQFNDSRKLKASEIEGTKKQIEQKIAQLQADRNKHKQLLNEQEQEKKTIAQQRAVFSNELSSLITTERGVKRDITQKQKEERKLRSAIQAIIKREIEAERRRQEAARRAAEAAAARSAKKNDTKVDDNKESSKSTARKSDSEVLRATPEAARLSADFRSNRGRLPWPVSNAKILQSFGTDRTGRNVSVSHESLKLQTSSGATVKAVFSGTVTSTLTLNGLKVIIISHGEFFSVYSNLASFSVSKGQKVSAGQAIGTVANDPDLDAPVLDFQVWQGQIPMNPQSWLAN</sequence>
<feature type="compositionally biased region" description="Basic and acidic residues" evidence="3">
    <location>
        <begin position="264"/>
        <end position="288"/>
    </location>
</feature>
<dbReference type="Gene3D" id="6.10.250.3150">
    <property type="match status" value="1"/>
</dbReference>
<protein>
    <submittedName>
        <fullName evidence="5">Murein hydrolase activator EnvC family protein</fullName>
    </submittedName>
</protein>
<dbReference type="CDD" id="cd12797">
    <property type="entry name" value="M23_peptidase"/>
    <property type="match status" value="1"/>
</dbReference>
<feature type="domain" description="M23ase beta-sheet core" evidence="4">
    <location>
        <begin position="335"/>
        <end position="426"/>
    </location>
</feature>
<dbReference type="Pfam" id="PF01551">
    <property type="entry name" value="Peptidase_M23"/>
    <property type="match status" value="1"/>
</dbReference>
<dbReference type="SUPFAM" id="SSF51261">
    <property type="entry name" value="Duplicated hybrid motif"/>
    <property type="match status" value="1"/>
</dbReference>
<evidence type="ECO:0000256" key="3">
    <source>
        <dbReference type="SAM" id="MobiDB-lite"/>
    </source>
</evidence>